<accession>A0ACC1NBS4</accession>
<evidence type="ECO:0000313" key="1">
    <source>
        <dbReference type="EMBL" id="KAJ2975894.1"/>
    </source>
</evidence>
<organism evidence="1 2">
    <name type="scientific">Zarea fungicola</name>
    <dbReference type="NCBI Taxonomy" id="93591"/>
    <lineage>
        <taxon>Eukaryota</taxon>
        <taxon>Fungi</taxon>
        <taxon>Dikarya</taxon>
        <taxon>Ascomycota</taxon>
        <taxon>Pezizomycotina</taxon>
        <taxon>Sordariomycetes</taxon>
        <taxon>Hypocreomycetidae</taxon>
        <taxon>Hypocreales</taxon>
        <taxon>Cordycipitaceae</taxon>
        <taxon>Zarea</taxon>
    </lineage>
</organism>
<name>A0ACC1NBS4_9HYPO</name>
<evidence type="ECO:0000313" key="2">
    <source>
        <dbReference type="Proteomes" id="UP001143910"/>
    </source>
</evidence>
<gene>
    <name evidence="1" type="ORF">NQ176_g5258</name>
</gene>
<reference evidence="1" key="1">
    <citation type="submission" date="2022-08" db="EMBL/GenBank/DDBJ databases">
        <title>Genome Sequence of Lecanicillium fungicola.</title>
        <authorList>
            <person name="Buettner E."/>
        </authorList>
    </citation>
    <scope>NUCLEOTIDE SEQUENCE</scope>
    <source>
        <strain evidence="1">Babe33</strain>
    </source>
</reference>
<dbReference type="EMBL" id="JANJQO010000648">
    <property type="protein sequence ID" value="KAJ2975894.1"/>
    <property type="molecule type" value="Genomic_DNA"/>
</dbReference>
<sequence>MRLYLSTLVLVPAALAAPPAPQIIPVTPHEQYSSSIGGLGCKLNTNRVAYWPGAVDCNNICVQVSNAGRSLYLLKIDHSGGAYDISYDAWNYLGFGKLATDSPRQGGRIQMMYKFVDADNCKSLLQNGKLSLSASNSINFLASCLKSPNSWVARNYQLVNVLDPLCKYGYDEPCTLDLKKSNQPTCKHQLGVNNPTGIQVKNIQYGTGKQVVAS</sequence>
<protein>
    <submittedName>
        <fullName evidence="1">Uncharacterized protein</fullName>
    </submittedName>
</protein>
<comment type="caution">
    <text evidence="1">The sequence shown here is derived from an EMBL/GenBank/DDBJ whole genome shotgun (WGS) entry which is preliminary data.</text>
</comment>
<proteinExistence type="predicted"/>
<keyword evidence="2" id="KW-1185">Reference proteome</keyword>
<dbReference type="Proteomes" id="UP001143910">
    <property type="component" value="Unassembled WGS sequence"/>
</dbReference>